<reference evidence="1 2" key="1">
    <citation type="journal article" date="2022" name="Plant J.">
        <title>Chromosome-level genome of Camellia lanceoleosa provides a valuable resource for understanding genome evolution and self-incompatibility.</title>
        <authorList>
            <person name="Gong W."/>
            <person name="Xiao S."/>
            <person name="Wang L."/>
            <person name="Liao Z."/>
            <person name="Chang Y."/>
            <person name="Mo W."/>
            <person name="Hu G."/>
            <person name="Li W."/>
            <person name="Zhao G."/>
            <person name="Zhu H."/>
            <person name="Hu X."/>
            <person name="Ji K."/>
            <person name="Xiang X."/>
            <person name="Song Q."/>
            <person name="Yuan D."/>
            <person name="Jin S."/>
            <person name="Zhang L."/>
        </authorList>
    </citation>
    <scope>NUCLEOTIDE SEQUENCE [LARGE SCALE GENOMIC DNA]</scope>
    <source>
        <strain evidence="1">SQ_2022a</strain>
    </source>
</reference>
<sequence>MATAKLSFTKLVVLALAAAVLVEFSAAANHTVGDTTGWVNNPSGGATFYSNWASKQTFAIGDILVFNYVTGQHNVARVSKNAYDTCNPTSPMSIDTIGPTNIKLNATGEYYFFCTVGAHCTQGQKLAINVTSSATAPSPGAPSSPPTISPSPASPPPSTTAPPPSPTASPPSPTTSPPPSTTAPPPSPTASPPPSTTAPPPSSSTSPPPPSSPSPGSPTSPAPGTSTSPPPPPASSAPPKAVAAFAVVLMSIAIGVMC</sequence>
<protein>
    <submittedName>
        <fullName evidence="1">Blue copper protein</fullName>
    </submittedName>
</protein>
<organism evidence="1 2">
    <name type="scientific">Camellia lanceoleosa</name>
    <dbReference type="NCBI Taxonomy" id="1840588"/>
    <lineage>
        <taxon>Eukaryota</taxon>
        <taxon>Viridiplantae</taxon>
        <taxon>Streptophyta</taxon>
        <taxon>Embryophyta</taxon>
        <taxon>Tracheophyta</taxon>
        <taxon>Spermatophyta</taxon>
        <taxon>Magnoliopsida</taxon>
        <taxon>eudicotyledons</taxon>
        <taxon>Gunneridae</taxon>
        <taxon>Pentapetalae</taxon>
        <taxon>asterids</taxon>
        <taxon>Ericales</taxon>
        <taxon>Theaceae</taxon>
        <taxon>Camellia</taxon>
    </lineage>
</organism>
<dbReference type="EMBL" id="CM045771">
    <property type="protein sequence ID" value="KAI7988991.1"/>
    <property type="molecule type" value="Genomic_DNA"/>
</dbReference>
<name>A0ACC0FJM4_9ERIC</name>
<comment type="caution">
    <text evidence="1">The sequence shown here is derived from an EMBL/GenBank/DDBJ whole genome shotgun (WGS) entry which is preliminary data.</text>
</comment>
<keyword evidence="2" id="KW-1185">Reference proteome</keyword>
<gene>
    <name evidence="1" type="ORF">LOK49_LG13G00229</name>
</gene>
<evidence type="ECO:0000313" key="2">
    <source>
        <dbReference type="Proteomes" id="UP001060215"/>
    </source>
</evidence>
<evidence type="ECO:0000313" key="1">
    <source>
        <dbReference type="EMBL" id="KAI7988991.1"/>
    </source>
</evidence>
<dbReference type="Proteomes" id="UP001060215">
    <property type="component" value="Chromosome 14"/>
</dbReference>
<accession>A0ACC0FJM4</accession>
<proteinExistence type="predicted"/>